<gene>
    <name evidence="3" type="ORF">C7451_11195</name>
</gene>
<dbReference type="AlphaFoldDB" id="A0A2V3UVT5"/>
<comment type="caution">
    <text evidence="3">The sequence shown here is derived from an EMBL/GenBank/DDBJ whole genome shotgun (WGS) entry which is preliminary data.</text>
</comment>
<organism evidence="3 4">
    <name type="scientific">Blastomonas natatoria</name>
    <dbReference type="NCBI Taxonomy" id="34015"/>
    <lineage>
        <taxon>Bacteria</taxon>
        <taxon>Pseudomonadati</taxon>
        <taxon>Pseudomonadota</taxon>
        <taxon>Alphaproteobacteria</taxon>
        <taxon>Sphingomonadales</taxon>
        <taxon>Sphingomonadaceae</taxon>
        <taxon>Blastomonas</taxon>
    </lineage>
</organism>
<accession>A0A2V3UVT5</accession>
<dbReference type="InterPro" id="IPR021150">
    <property type="entry name" value="Ubiq_cyt_c_chap"/>
</dbReference>
<sequence>MSVLSRLFSRKDPRETARAAYDRIVVMGRDPFWYMDGQVEDSVDGRFEAVTMVLAAVLLRLEHDDADPQVRQFSVFLAELFVDDMDGQLRQNGVGDLVVGKHIGKMMSALGGRLGAYREALASGDQSRLGEALRRNLYRDAPVTDVAVAATADRLGALYAELRAKPAAAIMQGAF</sequence>
<evidence type="ECO:0000259" key="2">
    <source>
        <dbReference type="Pfam" id="PF03981"/>
    </source>
</evidence>
<dbReference type="RefSeq" id="WP_110299663.1">
    <property type="nucleotide sequence ID" value="NZ_QJJM01000011.1"/>
</dbReference>
<dbReference type="OrthoDB" id="7158889at2"/>
<proteinExistence type="inferred from homology"/>
<reference evidence="3 4" key="1">
    <citation type="submission" date="2018-05" db="EMBL/GenBank/DDBJ databases">
        <title>Genomic Encyclopedia of Type Strains, Phase IV (KMG-IV): sequencing the most valuable type-strain genomes for metagenomic binning, comparative biology and taxonomic classification.</title>
        <authorList>
            <person name="Goeker M."/>
        </authorList>
    </citation>
    <scope>NUCLEOTIDE SEQUENCE [LARGE SCALE GENOMIC DNA]</scope>
    <source>
        <strain evidence="3 4">DSM 3183</strain>
    </source>
</reference>
<dbReference type="EMBL" id="QJJM01000011">
    <property type="protein sequence ID" value="PXW72974.1"/>
    <property type="molecule type" value="Genomic_DNA"/>
</dbReference>
<dbReference type="Pfam" id="PF03981">
    <property type="entry name" value="Ubiq_cyt_C_chap"/>
    <property type="match status" value="1"/>
</dbReference>
<dbReference type="Proteomes" id="UP000248014">
    <property type="component" value="Unassembled WGS sequence"/>
</dbReference>
<name>A0A2V3UVT5_9SPHN</name>
<evidence type="ECO:0000313" key="4">
    <source>
        <dbReference type="Proteomes" id="UP000248014"/>
    </source>
</evidence>
<feature type="domain" description="Ubiquinol-cytochrome c chaperone" evidence="2">
    <location>
        <begin position="38"/>
        <end position="175"/>
    </location>
</feature>
<comment type="similarity">
    <text evidence="1">Belongs to the UPF0174 family.</text>
</comment>
<keyword evidence="4" id="KW-1185">Reference proteome</keyword>
<evidence type="ECO:0000313" key="3">
    <source>
        <dbReference type="EMBL" id="PXW72974.1"/>
    </source>
</evidence>
<evidence type="ECO:0000256" key="1">
    <source>
        <dbReference type="ARBA" id="ARBA00006436"/>
    </source>
</evidence>
<protein>
    <submittedName>
        <fullName evidence="3">Cytochrome b pre-mRNA-processing protein 3</fullName>
    </submittedName>
</protein>